<dbReference type="AlphaFoldDB" id="D7TRY6"/>
<evidence type="ECO:0000313" key="1">
    <source>
        <dbReference type="EMBL" id="CBI33262.3"/>
    </source>
</evidence>
<organism evidence="1 2">
    <name type="scientific">Vitis vinifera</name>
    <name type="common">Grape</name>
    <dbReference type="NCBI Taxonomy" id="29760"/>
    <lineage>
        <taxon>Eukaryota</taxon>
        <taxon>Viridiplantae</taxon>
        <taxon>Streptophyta</taxon>
        <taxon>Embryophyta</taxon>
        <taxon>Tracheophyta</taxon>
        <taxon>Spermatophyta</taxon>
        <taxon>Magnoliopsida</taxon>
        <taxon>eudicotyledons</taxon>
        <taxon>Gunneridae</taxon>
        <taxon>Pentapetalae</taxon>
        <taxon>rosids</taxon>
        <taxon>Vitales</taxon>
        <taxon>Vitaceae</taxon>
        <taxon>Viteae</taxon>
        <taxon>Vitis</taxon>
    </lineage>
</organism>
<sequence length="94" mass="10812">MPQISQAFRTLSMILARRIASLLTPSRSMIGIRSWALVETDFSRRLCCGWMNIRGIFATPASTIPLHKVWYHQKLLFHCSSHFAIRFLPQLGSH</sequence>
<dbReference type="STRING" id="29760.D7TRY6"/>
<evidence type="ECO:0000313" key="2">
    <source>
        <dbReference type="Proteomes" id="UP000009183"/>
    </source>
</evidence>
<name>D7TRY6_VITVI</name>
<reference evidence="2" key="1">
    <citation type="journal article" date="2007" name="Nature">
        <title>The grapevine genome sequence suggests ancestral hexaploidization in major angiosperm phyla.</title>
        <authorList>
            <consortium name="The French-Italian Public Consortium for Grapevine Genome Characterization."/>
            <person name="Jaillon O."/>
            <person name="Aury J.-M."/>
            <person name="Noel B."/>
            <person name="Policriti A."/>
            <person name="Clepet C."/>
            <person name="Casagrande A."/>
            <person name="Choisne N."/>
            <person name="Aubourg S."/>
            <person name="Vitulo N."/>
            <person name="Jubin C."/>
            <person name="Vezzi A."/>
            <person name="Legeai F."/>
            <person name="Hugueney P."/>
            <person name="Dasilva C."/>
            <person name="Horner D."/>
            <person name="Mica E."/>
            <person name="Jublot D."/>
            <person name="Poulain J."/>
            <person name="Bruyere C."/>
            <person name="Billault A."/>
            <person name="Segurens B."/>
            <person name="Gouyvenoux M."/>
            <person name="Ugarte E."/>
            <person name="Cattonaro F."/>
            <person name="Anthouard V."/>
            <person name="Vico V."/>
            <person name="Del Fabbro C."/>
            <person name="Alaux M."/>
            <person name="Di Gaspero G."/>
            <person name="Dumas V."/>
            <person name="Felice N."/>
            <person name="Paillard S."/>
            <person name="Juman I."/>
            <person name="Moroldo M."/>
            <person name="Scalabrin S."/>
            <person name="Canaguier A."/>
            <person name="Le Clainche I."/>
            <person name="Malacrida G."/>
            <person name="Durand E."/>
            <person name="Pesole G."/>
            <person name="Laucou V."/>
            <person name="Chatelet P."/>
            <person name="Merdinoglu D."/>
            <person name="Delledonne M."/>
            <person name="Pezzotti M."/>
            <person name="Lecharny A."/>
            <person name="Scarpelli C."/>
            <person name="Artiguenave F."/>
            <person name="Pe M.E."/>
            <person name="Valle G."/>
            <person name="Morgante M."/>
            <person name="Caboche M."/>
            <person name="Adam-Blondon A.-F."/>
            <person name="Weissenbach J."/>
            <person name="Quetier F."/>
            <person name="Wincker P."/>
        </authorList>
    </citation>
    <scope>NUCLEOTIDE SEQUENCE [LARGE SCALE GENOMIC DNA]</scope>
    <source>
        <strain evidence="2">cv. Pinot noir / PN40024</strain>
    </source>
</reference>
<dbReference type="EMBL" id="FN596068">
    <property type="protein sequence ID" value="CBI33262.3"/>
    <property type="molecule type" value="Genomic_DNA"/>
</dbReference>
<dbReference type="HOGENOM" id="CLU_2390497_0_0_1"/>
<dbReference type="InParanoid" id="D7TRY6"/>
<protein>
    <submittedName>
        <fullName evidence="1">Uncharacterized protein</fullName>
    </submittedName>
</protein>
<dbReference type="PaxDb" id="29760-VIT_00s1313g00020.t01"/>
<proteinExistence type="predicted"/>
<keyword evidence="2" id="KW-1185">Reference proteome</keyword>
<gene>
    <name evidence="1" type="ORF">VIT_00s1313g00020</name>
</gene>
<dbReference type="Proteomes" id="UP000009183">
    <property type="component" value="Unassembled WGS sequence, unordered"/>
</dbReference>
<accession>D7TRY6</accession>